<dbReference type="EMBL" id="JAUIZM010000014">
    <property type="protein sequence ID" value="KAK1353040.1"/>
    <property type="molecule type" value="Genomic_DNA"/>
</dbReference>
<gene>
    <name evidence="6" type="ORF">POM88_052878</name>
</gene>
<dbReference type="PANTHER" id="PTHR45849:SF1">
    <property type="entry name" value="FACT COMPLEX SUBUNIT SSRP1"/>
    <property type="match status" value="1"/>
</dbReference>
<dbReference type="InterPro" id="IPR050454">
    <property type="entry name" value="RTT106/SSRP1_HistChap/FACT"/>
</dbReference>
<dbReference type="InterPro" id="IPR009071">
    <property type="entry name" value="HMG_box_dom"/>
</dbReference>
<keyword evidence="1 3" id="KW-0238">DNA-binding</keyword>
<dbReference type="GO" id="GO:0042393">
    <property type="term" value="F:histone binding"/>
    <property type="evidence" value="ECO:0007669"/>
    <property type="project" value="TreeGrafter"/>
</dbReference>
<reference evidence="6" key="2">
    <citation type="submission" date="2023-05" db="EMBL/GenBank/DDBJ databases">
        <authorList>
            <person name="Schelkunov M.I."/>
        </authorList>
    </citation>
    <scope>NUCLEOTIDE SEQUENCE</scope>
    <source>
        <strain evidence="6">Hsosn_3</strain>
        <tissue evidence="6">Leaf</tissue>
    </source>
</reference>
<proteinExistence type="predicted"/>
<dbReference type="PROSITE" id="PS50118">
    <property type="entry name" value="HMG_BOX_2"/>
    <property type="match status" value="1"/>
</dbReference>
<feature type="region of interest" description="Disordered" evidence="4">
    <location>
        <begin position="224"/>
        <end position="322"/>
    </location>
</feature>
<dbReference type="InterPro" id="IPR036910">
    <property type="entry name" value="HMG_box_dom_sf"/>
</dbReference>
<evidence type="ECO:0000313" key="6">
    <source>
        <dbReference type="EMBL" id="KAK1353040.1"/>
    </source>
</evidence>
<dbReference type="GO" id="GO:0003677">
    <property type="term" value="F:DNA binding"/>
    <property type="evidence" value="ECO:0007669"/>
    <property type="project" value="UniProtKB-UniRule"/>
</dbReference>
<sequence>MSGGHLFNNISLGGRDGTNPGQLRVVQTGGIMWKKQGGGGTDVEVDKADILGLTWMKVPRTNQLGVISKKGFKYKFTGFRDQTQLQGTNDVMLEFHADNTTGATEKDSLMEISFHIPDSNTHFVGDENCPPAQIFRNKILSMSDITPGGEEPVFTLEGIAILTPSQSHLSMSDIHLRGVFSSCQSLLHLFFMICSRGLKIMNHGGPQAADGVAAVFQNDDDVDPHLERIKNDAGGDESDEEDEDFVAEKDDSGSPTDDSGGEDSDASDNGGEKEKLAKKEPEKEPLAFPKEAASRKRTRTKDGEEDGVKKKKDPNAPKKPLSAFMFFSKAERENVKKTNPGISFTDVGRVLGERWNKMSGEEKDVYEADARQDKKLNPTLICKK</sequence>
<dbReference type="PANTHER" id="PTHR45849">
    <property type="entry name" value="FACT COMPLEX SUBUNIT SSRP1"/>
    <property type="match status" value="1"/>
</dbReference>
<dbReference type="SUPFAM" id="SSF47095">
    <property type="entry name" value="HMG-box"/>
    <property type="match status" value="1"/>
</dbReference>
<evidence type="ECO:0000256" key="1">
    <source>
        <dbReference type="ARBA" id="ARBA00023125"/>
    </source>
</evidence>
<feature type="compositionally biased region" description="Basic and acidic residues" evidence="4">
    <location>
        <begin position="270"/>
        <end position="285"/>
    </location>
</feature>
<dbReference type="Gene3D" id="2.30.29.30">
    <property type="entry name" value="Pleckstrin-homology domain (PH domain)/Phosphotyrosine-binding domain (PTB)"/>
    <property type="match status" value="1"/>
</dbReference>
<feature type="DNA-binding region" description="HMG box" evidence="3">
    <location>
        <begin position="317"/>
        <end position="375"/>
    </location>
</feature>
<feature type="domain" description="HMG box" evidence="5">
    <location>
        <begin position="317"/>
        <end position="375"/>
    </location>
</feature>
<dbReference type="AlphaFoldDB" id="A0AAD8LWE3"/>
<dbReference type="Pfam" id="PF00505">
    <property type="entry name" value="HMG_box"/>
    <property type="match status" value="1"/>
</dbReference>
<name>A0AAD8LWE3_9APIA</name>
<evidence type="ECO:0000256" key="4">
    <source>
        <dbReference type="SAM" id="MobiDB-lite"/>
    </source>
</evidence>
<dbReference type="Pfam" id="PF17292">
    <property type="entry name" value="POB3_N"/>
    <property type="match status" value="1"/>
</dbReference>
<reference evidence="6" key="1">
    <citation type="submission" date="2023-02" db="EMBL/GenBank/DDBJ databases">
        <title>Genome of toxic invasive species Heracleum sosnowskyi carries increased number of genes despite the absence of recent whole-genome duplications.</title>
        <authorList>
            <person name="Schelkunov M."/>
            <person name="Shtratnikova V."/>
            <person name="Makarenko M."/>
            <person name="Klepikova A."/>
            <person name="Omelchenko D."/>
            <person name="Novikova G."/>
            <person name="Obukhova E."/>
            <person name="Bogdanov V."/>
            <person name="Penin A."/>
            <person name="Logacheva M."/>
        </authorList>
    </citation>
    <scope>NUCLEOTIDE SEQUENCE</scope>
    <source>
        <strain evidence="6">Hsosn_3</strain>
        <tissue evidence="6">Leaf</tissue>
    </source>
</reference>
<dbReference type="Proteomes" id="UP001237642">
    <property type="component" value="Unassembled WGS sequence"/>
</dbReference>
<feature type="compositionally biased region" description="Acidic residues" evidence="4">
    <location>
        <begin position="234"/>
        <end position="245"/>
    </location>
</feature>
<evidence type="ECO:0000256" key="3">
    <source>
        <dbReference type="PROSITE-ProRule" id="PRU00267"/>
    </source>
</evidence>
<accession>A0AAD8LWE3</accession>
<comment type="caution">
    <text evidence="6">The sequence shown here is derived from an EMBL/GenBank/DDBJ whole genome shotgun (WGS) entry which is preliminary data.</text>
</comment>
<keyword evidence="7" id="KW-1185">Reference proteome</keyword>
<feature type="compositionally biased region" description="Basic and acidic residues" evidence="4">
    <location>
        <begin position="224"/>
        <end position="233"/>
    </location>
</feature>
<keyword evidence="2 3" id="KW-0539">Nucleus</keyword>
<protein>
    <recommendedName>
        <fullName evidence="5">HMG box domain-containing protein</fullName>
    </recommendedName>
</protein>
<feature type="compositionally biased region" description="Basic and acidic residues" evidence="4">
    <location>
        <begin position="300"/>
        <end position="316"/>
    </location>
</feature>
<dbReference type="GO" id="GO:0035101">
    <property type="term" value="C:FACT complex"/>
    <property type="evidence" value="ECO:0007669"/>
    <property type="project" value="TreeGrafter"/>
</dbReference>
<organism evidence="6 7">
    <name type="scientific">Heracleum sosnowskyi</name>
    <dbReference type="NCBI Taxonomy" id="360622"/>
    <lineage>
        <taxon>Eukaryota</taxon>
        <taxon>Viridiplantae</taxon>
        <taxon>Streptophyta</taxon>
        <taxon>Embryophyta</taxon>
        <taxon>Tracheophyta</taxon>
        <taxon>Spermatophyta</taxon>
        <taxon>Magnoliopsida</taxon>
        <taxon>eudicotyledons</taxon>
        <taxon>Gunneridae</taxon>
        <taxon>Pentapetalae</taxon>
        <taxon>asterids</taxon>
        <taxon>campanulids</taxon>
        <taxon>Apiales</taxon>
        <taxon>Apiaceae</taxon>
        <taxon>Apioideae</taxon>
        <taxon>apioid superclade</taxon>
        <taxon>Tordylieae</taxon>
        <taxon>Tordyliinae</taxon>
        <taxon>Heracleum</taxon>
    </lineage>
</organism>
<dbReference type="FunFam" id="1.10.30.10:FF:000016">
    <property type="entry name" value="FACT complex subunit SSRP1"/>
    <property type="match status" value="1"/>
</dbReference>
<dbReference type="SMART" id="SM00398">
    <property type="entry name" value="HMG"/>
    <property type="match status" value="1"/>
</dbReference>
<evidence type="ECO:0000259" key="5">
    <source>
        <dbReference type="PROSITE" id="PS50118"/>
    </source>
</evidence>
<dbReference type="Gene3D" id="1.10.30.10">
    <property type="entry name" value="High mobility group box domain"/>
    <property type="match status" value="1"/>
</dbReference>
<dbReference type="InterPro" id="IPR011993">
    <property type="entry name" value="PH-like_dom_sf"/>
</dbReference>
<dbReference type="InterPro" id="IPR035417">
    <property type="entry name" value="SSRP1/POB3_N"/>
</dbReference>
<dbReference type="GO" id="GO:0031491">
    <property type="term" value="F:nucleosome binding"/>
    <property type="evidence" value="ECO:0007669"/>
    <property type="project" value="TreeGrafter"/>
</dbReference>
<evidence type="ECO:0000256" key="2">
    <source>
        <dbReference type="ARBA" id="ARBA00023242"/>
    </source>
</evidence>
<evidence type="ECO:0000313" key="7">
    <source>
        <dbReference type="Proteomes" id="UP001237642"/>
    </source>
</evidence>